<evidence type="ECO:0000313" key="2">
    <source>
        <dbReference type="Proteomes" id="UP000007963"/>
    </source>
</evidence>
<dbReference type="Proteomes" id="UP000007963">
    <property type="component" value="Unassembled WGS sequence"/>
</dbReference>
<proteinExistence type="predicted"/>
<evidence type="ECO:0000313" key="1">
    <source>
        <dbReference type="EMBL" id="EAU31721.1"/>
    </source>
</evidence>
<dbReference type="STRING" id="341663.Q0CFS5"/>
<gene>
    <name evidence="1" type="ORF">ATEG_07459</name>
</gene>
<dbReference type="VEuPathDB" id="FungiDB:ATEG_07459"/>
<name>Q0CFS5_ASPTN</name>
<dbReference type="HOGENOM" id="CLU_434096_0_0_1"/>
<dbReference type="GeneID" id="4322744"/>
<organism evidence="1 2">
    <name type="scientific">Aspergillus terreus (strain NIH 2624 / FGSC A1156)</name>
    <dbReference type="NCBI Taxonomy" id="341663"/>
    <lineage>
        <taxon>Eukaryota</taxon>
        <taxon>Fungi</taxon>
        <taxon>Dikarya</taxon>
        <taxon>Ascomycota</taxon>
        <taxon>Pezizomycotina</taxon>
        <taxon>Eurotiomycetes</taxon>
        <taxon>Eurotiomycetidae</taxon>
        <taxon>Eurotiales</taxon>
        <taxon>Aspergillaceae</taxon>
        <taxon>Aspergillus</taxon>
        <taxon>Aspergillus subgen. Circumdati</taxon>
    </lineage>
</organism>
<dbReference type="OrthoDB" id="1720422at2759"/>
<dbReference type="RefSeq" id="XP_001216080.1">
    <property type="nucleotide sequence ID" value="XM_001216080.1"/>
</dbReference>
<sequence length="630" mass="70976">MASLATLPEELIGMIVEYLFQIDIDYLSLASKAYYRRFRRYLRREVVIQINEIGRVKLPVNLLASPSYYGGEDCEAHQWSLTQCLEFNAPIREHEGTVNYLKMSIAYCLIFLRVDCALSGSPPSRIQHFALIADSWRWHMGCCVPESILGPSGYILTKQPSISTLSLMTSQQCRHAASLKGMTGLRRLKAFSWQAVRSKRDLEIFRSVVQNNADTLVSLEVRVLEDVQDSVDDDDSILEQLGLLLPVPPADQKCVRLGLHHLSLRRARLDDCFAGRDFAFRLESLLSLDLVNCHGTFGFFEALSDSVLRLNLHVLNVTITDAEWGVHMFPSSPLGKVIASFSGLEEVVILTNSNRGYDHRDENNPKVMRRLEQTLPVASHADTLKRLVYQNHCIGDNGGLYVAGCDYRVRSTFPVRNLLESLPRLECLGIWILPTAFKRDIPSAEAFHSLKLLHFRMDGKPSQVDVVQQLVNSGYPPGLIPASIRRGCQYKRERSMKVRDDTFVLLQLVEFATWAFGPAGFPNLQLIAYGNFSSESCKWSRVLLCRDPSGGQRSGFLPRWLQTWPGRILGYGGAYGSDQQEHPNPLPFKLIDPDSVYPVVEIEGAWDFLRESRVGHPVRAVPAASDSSEF</sequence>
<dbReference type="AlphaFoldDB" id="Q0CFS5"/>
<reference evidence="2" key="1">
    <citation type="submission" date="2005-09" db="EMBL/GenBank/DDBJ databases">
        <title>Annotation of the Aspergillus terreus NIH2624 genome.</title>
        <authorList>
            <person name="Birren B.W."/>
            <person name="Lander E.S."/>
            <person name="Galagan J.E."/>
            <person name="Nusbaum C."/>
            <person name="Devon K."/>
            <person name="Henn M."/>
            <person name="Ma L.-J."/>
            <person name="Jaffe D.B."/>
            <person name="Butler J."/>
            <person name="Alvarez P."/>
            <person name="Gnerre S."/>
            <person name="Grabherr M."/>
            <person name="Kleber M."/>
            <person name="Mauceli E.W."/>
            <person name="Brockman W."/>
            <person name="Rounsley S."/>
            <person name="Young S.K."/>
            <person name="LaButti K."/>
            <person name="Pushparaj V."/>
            <person name="DeCaprio D."/>
            <person name="Crawford M."/>
            <person name="Koehrsen M."/>
            <person name="Engels R."/>
            <person name="Montgomery P."/>
            <person name="Pearson M."/>
            <person name="Howarth C."/>
            <person name="Larson L."/>
            <person name="Luoma S."/>
            <person name="White J."/>
            <person name="Alvarado L."/>
            <person name="Kodira C.D."/>
            <person name="Zeng Q."/>
            <person name="Oleary S."/>
            <person name="Yandava C."/>
            <person name="Denning D.W."/>
            <person name="Nierman W.C."/>
            <person name="Milne T."/>
            <person name="Madden K."/>
        </authorList>
    </citation>
    <scope>NUCLEOTIDE SEQUENCE [LARGE SCALE GENOMIC DNA]</scope>
    <source>
        <strain evidence="2">NIH 2624 / FGSC A1156</strain>
    </source>
</reference>
<dbReference type="eggNOG" id="ENOG502T55Y">
    <property type="taxonomic scope" value="Eukaryota"/>
</dbReference>
<accession>Q0CFS5</accession>
<dbReference type="EMBL" id="CH476604">
    <property type="protein sequence ID" value="EAU31721.1"/>
    <property type="molecule type" value="Genomic_DNA"/>
</dbReference>
<protein>
    <recommendedName>
        <fullName evidence="3">F-box domain-containing protein</fullName>
    </recommendedName>
</protein>
<evidence type="ECO:0008006" key="3">
    <source>
        <dbReference type="Google" id="ProtNLM"/>
    </source>
</evidence>
<dbReference type="OMA" id="IGMIVEY"/>